<gene>
    <name evidence="2" type="ORF">GIB67_024111</name>
</gene>
<proteinExistence type="predicted"/>
<sequence length="184" mass="20417">MHMPEGEPHPSTMPGLRGARDPKRAVTRSSLDTAVMTRVAITGFVQLLMYLFYEYCGVGHLIVKEKDVLTAKLLSRKRMPLQVPNGNCEYYLGDKGWRQLEGEACIPLNPLLSMSPHISPAALLKMRHTGFLDCEQFVDLQRRRGYDVRVVPIPPGGGARTGQRGSGLRTRGGVTSHNGAGYWR</sequence>
<evidence type="ECO:0000313" key="2">
    <source>
        <dbReference type="EMBL" id="KAF6156141.1"/>
    </source>
</evidence>
<dbReference type="AlphaFoldDB" id="A0A7J7MMQ6"/>
<dbReference type="Proteomes" id="UP000541444">
    <property type="component" value="Unassembled WGS sequence"/>
</dbReference>
<protein>
    <submittedName>
        <fullName evidence="2">Uncharacterized protein</fullName>
    </submittedName>
</protein>
<comment type="caution">
    <text evidence="2">The sequence shown here is derived from an EMBL/GenBank/DDBJ whole genome shotgun (WGS) entry which is preliminary data.</text>
</comment>
<keyword evidence="3" id="KW-1185">Reference proteome</keyword>
<organism evidence="2 3">
    <name type="scientific">Kingdonia uniflora</name>
    <dbReference type="NCBI Taxonomy" id="39325"/>
    <lineage>
        <taxon>Eukaryota</taxon>
        <taxon>Viridiplantae</taxon>
        <taxon>Streptophyta</taxon>
        <taxon>Embryophyta</taxon>
        <taxon>Tracheophyta</taxon>
        <taxon>Spermatophyta</taxon>
        <taxon>Magnoliopsida</taxon>
        <taxon>Ranunculales</taxon>
        <taxon>Circaeasteraceae</taxon>
        <taxon>Kingdonia</taxon>
    </lineage>
</organism>
<evidence type="ECO:0000313" key="3">
    <source>
        <dbReference type="Proteomes" id="UP000541444"/>
    </source>
</evidence>
<evidence type="ECO:0000256" key="1">
    <source>
        <dbReference type="SAM" id="MobiDB-lite"/>
    </source>
</evidence>
<name>A0A7J7MMQ6_9MAGN</name>
<dbReference type="EMBL" id="JACGCM010001377">
    <property type="protein sequence ID" value="KAF6156141.1"/>
    <property type="molecule type" value="Genomic_DNA"/>
</dbReference>
<feature type="region of interest" description="Disordered" evidence="1">
    <location>
        <begin position="152"/>
        <end position="184"/>
    </location>
</feature>
<feature type="region of interest" description="Disordered" evidence="1">
    <location>
        <begin position="1"/>
        <end position="24"/>
    </location>
</feature>
<accession>A0A7J7MMQ6</accession>
<reference evidence="2 3" key="1">
    <citation type="journal article" date="2020" name="IScience">
        <title>Genome Sequencing of the Endangered Kingdonia uniflora (Circaeasteraceae, Ranunculales) Reveals Potential Mechanisms of Evolutionary Specialization.</title>
        <authorList>
            <person name="Sun Y."/>
            <person name="Deng T."/>
            <person name="Zhang A."/>
            <person name="Moore M.J."/>
            <person name="Landis J.B."/>
            <person name="Lin N."/>
            <person name="Zhang H."/>
            <person name="Zhang X."/>
            <person name="Huang J."/>
            <person name="Zhang X."/>
            <person name="Sun H."/>
            <person name="Wang H."/>
        </authorList>
    </citation>
    <scope>NUCLEOTIDE SEQUENCE [LARGE SCALE GENOMIC DNA]</scope>
    <source>
        <strain evidence="2">TB1705</strain>
        <tissue evidence="2">Leaf</tissue>
    </source>
</reference>